<comment type="caution">
    <text evidence="1">The sequence shown here is derived from an EMBL/GenBank/DDBJ whole genome shotgun (WGS) entry which is preliminary data.</text>
</comment>
<sequence length="67" mass="7545">MPKDTNCYTKSVFSSNRQIVLPDTEHTKELFATESLPIDWKLIDLLYNSGIPVNTTLADFTAQVLAK</sequence>
<dbReference type="RefSeq" id="WP_086596740.1">
    <property type="nucleotide sequence ID" value="NZ_MTSE01000023.1"/>
</dbReference>
<proteinExistence type="predicted"/>
<protein>
    <submittedName>
        <fullName evidence="1">Uncharacterized protein</fullName>
    </submittedName>
</protein>
<dbReference type="EMBL" id="MTSE01000023">
    <property type="protein sequence ID" value="OUJ70383.1"/>
    <property type="molecule type" value="Genomic_DNA"/>
</dbReference>
<dbReference type="Proteomes" id="UP000194873">
    <property type="component" value="Unassembled WGS sequence"/>
</dbReference>
<evidence type="ECO:0000313" key="1">
    <source>
        <dbReference type="EMBL" id="OUJ70383.1"/>
    </source>
</evidence>
<accession>A0A243W706</accession>
<organism evidence="1 2">
    <name type="scientific">Hymenobacter crusticola</name>
    <dbReference type="NCBI Taxonomy" id="1770526"/>
    <lineage>
        <taxon>Bacteria</taxon>
        <taxon>Pseudomonadati</taxon>
        <taxon>Bacteroidota</taxon>
        <taxon>Cytophagia</taxon>
        <taxon>Cytophagales</taxon>
        <taxon>Hymenobacteraceae</taxon>
        <taxon>Hymenobacter</taxon>
    </lineage>
</organism>
<evidence type="ECO:0000313" key="2">
    <source>
        <dbReference type="Proteomes" id="UP000194873"/>
    </source>
</evidence>
<reference evidence="1 2" key="1">
    <citation type="submission" date="2017-01" db="EMBL/GenBank/DDBJ databases">
        <title>A new Hymenobacter.</title>
        <authorList>
            <person name="Liang Y."/>
            <person name="Feng F."/>
        </authorList>
    </citation>
    <scope>NUCLEOTIDE SEQUENCE [LARGE SCALE GENOMIC DNA]</scope>
    <source>
        <strain evidence="1">MIMBbqt21</strain>
    </source>
</reference>
<gene>
    <name evidence="1" type="ORF">BXP70_24420</name>
</gene>
<dbReference type="AlphaFoldDB" id="A0A243W706"/>
<keyword evidence="2" id="KW-1185">Reference proteome</keyword>
<name>A0A243W706_9BACT</name>